<evidence type="ECO:0000259" key="3">
    <source>
        <dbReference type="Pfam" id="PF20981"/>
    </source>
</evidence>
<accession>A0ABR2WX82</accession>
<comment type="similarity">
    <text evidence="1">Belongs to the AAR2 family.</text>
</comment>
<proteinExistence type="inferred from homology"/>
<evidence type="ECO:0000256" key="1">
    <source>
        <dbReference type="ARBA" id="ARBA00006281"/>
    </source>
</evidence>
<dbReference type="InterPro" id="IPR033647">
    <property type="entry name" value="Aar2_N"/>
</dbReference>
<dbReference type="InterPro" id="IPR007946">
    <property type="entry name" value="AAR2"/>
</dbReference>
<evidence type="ECO:0000313" key="4">
    <source>
        <dbReference type="EMBL" id="KAK9766124.1"/>
    </source>
</evidence>
<dbReference type="CDD" id="cd13778">
    <property type="entry name" value="Aar2_C"/>
    <property type="match status" value="1"/>
</dbReference>
<evidence type="ECO:0008006" key="6">
    <source>
        <dbReference type="Google" id="ProtNLM"/>
    </source>
</evidence>
<dbReference type="CDD" id="cd13777">
    <property type="entry name" value="Aar2_N"/>
    <property type="match status" value="1"/>
</dbReference>
<dbReference type="Proteomes" id="UP001479436">
    <property type="component" value="Unassembled WGS sequence"/>
</dbReference>
<dbReference type="InterPro" id="IPR038516">
    <property type="entry name" value="AAR2_N_sf"/>
</dbReference>
<evidence type="ECO:0000313" key="5">
    <source>
        <dbReference type="Proteomes" id="UP001479436"/>
    </source>
</evidence>
<sequence length="351" mass="40691">MDQETANTLFERGGFLLFLDAPENLEFGIDYNSWNIGPRFKGVKLIPPWIHFVYYSVQDKTSQQHGLRSGFFHNFEAGKILLKQWNPQIEDLFEDSELDPDQANRYKADIRYFDQFMGAYPLVPNDTYQTWLHLSNYLTRDLIEHHVPNSGKVSCVTGSGEDQLGEEKDEDGLEFTLIDLKKSFPEGASGDQLTKYSLDKSHLLETLLSKAYKSDYENLLGEFQLSFICLILAQNFSGFNQWKKLIHLICSSKETIIKRPKLIFDFLNVLKFQMEECPKDFFIDVISENNFLVPTLRTLIRNINDSDGVDTSIISILHEFQAFVSRKFDWYLTIEEEEEEEGEDAPVIVEL</sequence>
<dbReference type="InterPro" id="IPR038514">
    <property type="entry name" value="AAR2_C_sf"/>
</dbReference>
<feature type="domain" description="AAR2 C-terminal" evidence="2">
    <location>
        <begin position="175"/>
        <end position="332"/>
    </location>
</feature>
<dbReference type="PANTHER" id="PTHR12689">
    <property type="entry name" value="A1 CISTRON SPLICING FACTOR AAR2-RELATED"/>
    <property type="match status" value="1"/>
</dbReference>
<evidence type="ECO:0000259" key="2">
    <source>
        <dbReference type="Pfam" id="PF05282"/>
    </source>
</evidence>
<dbReference type="Gene3D" id="2.60.34.20">
    <property type="match status" value="1"/>
</dbReference>
<dbReference type="Pfam" id="PF20981">
    <property type="entry name" value="AAR2_1st"/>
    <property type="match status" value="1"/>
</dbReference>
<gene>
    <name evidence="4" type="ORF">K7432_005026</name>
</gene>
<dbReference type="EMBL" id="JASJQH010000187">
    <property type="protein sequence ID" value="KAK9766124.1"/>
    <property type="molecule type" value="Genomic_DNA"/>
</dbReference>
<dbReference type="PANTHER" id="PTHR12689:SF4">
    <property type="entry name" value="PROTEIN AAR2 HOMOLOG"/>
    <property type="match status" value="1"/>
</dbReference>
<feature type="domain" description="AAR2 N-terminal" evidence="3">
    <location>
        <begin position="13"/>
        <end position="148"/>
    </location>
</feature>
<comment type="caution">
    <text evidence="4">The sequence shown here is derived from an EMBL/GenBank/DDBJ whole genome shotgun (WGS) entry which is preliminary data.</text>
</comment>
<keyword evidence="5" id="KW-1185">Reference proteome</keyword>
<dbReference type="Gene3D" id="1.25.40.550">
    <property type="entry name" value="Aar2, C-terminal domain-like"/>
    <property type="match status" value="1"/>
</dbReference>
<reference evidence="4 5" key="1">
    <citation type="submission" date="2023-04" db="EMBL/GenBank/DDBJ databases">
        <title>Genome of Basidiobolus ranarum AG-B5.</title>
        <authorList>
            <person name="Stajich J.E."/>
            <person name="Carter-House D."/>
            <person name="Gryganskyi A."/>
        </authorList>
    </citation>
    <scope>NUCLEOTIDE SEQUENCE [LARGE SCALE GENOMIC DNA]</scope>
    <source>
        <strain evidence="4 5">AG-B5</strain>
    </source>
</reference>
<organism evidence="4 5">
    <name type="scientific">Basidiobolus ranarum</name>
    <dbReference type="NCBI Taxonomy" id="34480"/>
    <lineage>
        <taxon>Eukaryota</taxon>
        <taxon>Fungi</taxon>
        <taxon>Fungi incertae sedis</taxon>
        <taxon>Zoopagomycota</taxon>
        <taxon>Entomophthoromycotina</taxon>
        <taxon>Basidiobolomycetes</taxon>
        <taxon>Basidiobolales</taxon>
        <taxon>Basidiobolaceae</taxon>
        <taxon>Basidiobolus</taxon>
    </lineage>
</organism>
<name>A0ABR2WX82_9FUNG</name>
<dbReference type="InterPro" id="IPR033648">
    <property type="entry name" value="AAR2_C"/>
</dbReference>
<protein>
    <recommendedName>
        <fullName evidence="6">Protein AAR2 homolog</fullName>
    </recommendedName>
</protein>
<dbReference type="Pfam" id="PF05282">
    <property type="entry name" value="AAR2"/>
    <property type="match status" value="1"/>
</dbReference>